<dbReference type="InterPro" id="IPR027417">
    <property type="entry name" value="P-loop_NTPase"/>
</dbReference>
<comment type="similarity">
    <text evidence="1">Belongs to the TRAFAC class myosin-kinesin ATPase superfamily. Kinesin family. KIN-14 subfamily.</text>
</comment>
<evidence type="ECO:0000259" key="7">
    <source>
        <dbReference type="PROSITE" id="PS50021"/>
    </source>
</evidence>
<feature type="region of interest" description="Disordered" evidence="6">
    <location>
        <begin position="884"/>
        <end position="945"/>
    </location>
</feature>
<dbReference type="STRING" id="4540.A0A3L6RR61"/>
<dbReference type="SUPFAM" id="SSF52540">
    <property type="entry name" value="P-loop containing nucleoside triphosphate hydrolases"/>
    <property type="match status" value="1"/>
</dbReference>
<comment type="caution">
    <text evidence="4">Lacks conserved residue(s) required for the propagation of feature annotation.</text>
</comment>
<evidence type="ECO:0000313" key="9">
    <source>
        <dbReference type="EMBL" id="RLN07623.1"/>
    </source>
</evidence>
<dbReference type="Gene3D" id="3.40.850.10">
    <property type="entry name" value="Kinesin motor domain"/>
    <property type="match status" value="1"/>
</dbReference>
<dbReference type="PRINTS" id="PR00380">
    <property type="entry name" value="KINESINHEAVY"/>
</dbReference>
<dbReference type="Pfam" id="PF00225">
    <property type="entry name" value="Kinesin"/>
    <property type="match status" value="1"/>
</dbReference>
<keyword evidence="10" id="KW-1185">Reference proteome</keyword>
<dbReference type="InterPro" id="IPR001715">
    <property type="entry name" value="CH_dom"/>
</dbReference>
<evidence type="ECO:0000256" key="2">
    <source>
        <dbReference type="ARBA" id="ARBA00022701"/>
    </source>
</evidence>
<feature type="domain" description="Kinesin motor" evidence="8">
    <location>
        <begin position="638"/>
        <end position="778"/>
    </location>
</feature>
<accession>A0A3L6RR61</accession>
<dbReference type="InterPro" id="IPR027640">
    <property type="entry name" value="Kinesin-like_fam"/>
</dbReference>
<evidence type="ECO:0000256" key="1">
    <source>
        <dbReference type="ARBA" id="ARBA00010899"/>
    </source>
</evidence>
<comment type="caution">
    <text evidence="9">The sequence shown here is derived from an EMBL/GenBank/DDBJ whole genome shotgun (WGS) entry which is preliminary data.</text>
</comment>
<keyword evidence="2" id="KW-0493">Microtubule</keyword>
<evidence type="ECO:0000259" key="8">
    <source>
        <dbReference type="PROSITE" id="PS50067"/>
    </source>
</evidence>
<keyword evidence="3" id="KW-0505">Motor protein</keyword>
<dbReference type="OrthoDB" id="3176171at2759"/>
<dbReference type="Proteomes" id="UP000275267">
    <property type="component" value="Unassembled WGS sequence"/>
</dbReference>
<dbReference type="GO" id="GO:0007018">
    <property type="term" value="P:microtubule-based movement"/>
    <property type="evidence" value="ECO:0007669"/>
    <property type="project" value="InterPro"/>
</dbReference>
<dbReference type="GO" id="GO:0008017">
    <property type="term" value="F:microtubule binding"/>
    <property type="evidence" value="ECO:0007669"/>
    <property type="project" value="InterPro"/>
</dbReference>
<dbReference type="SMART" id="SM00129">
    <property type="entry name" value="KISc"/>
    <property type="match status" value="1"/>
</dbReference>
<evidence type="ECO:0000256" key="3">
    <source>
        <dbReference type="ARBA" id="ARBA00023175"/>
    </source>
</evidence>
<name>A0A3L6RR61_PANMI</name>
<proteinExistence type="inferred from homology"/>
<evidence type="ECO:0000256" key="5">
    <source>
        <dbReference type="SAM" id="Coils"/>
    </source>
</evidence>
<dbReference type="PANTHER" id="PTHR47972:SF15">
    <property type="entry name" value="KINESIN-LIKE PROTEIN KIN-14D"/>
    <property type="match status" value="1"/>
</dbReference>
<evidence type="ECO:0000313" key="10">
    <source>
        <dbReference type="Proteomes" id="UP000275267"/>
    </source>
</evidence>
<gene>
    <name evidence="9" type="ORF">C2845_PM11G20150</name>
</gene>
<keyword evidence="5" id="KW-0175">Coiled coil</keyword>
<dbReference type="InterPro" id="IPR036961">
    <property type="entry name" value="Kinesin_motor_dom_sf"/>
</dbReference>
<feature type="compositionally biased region" description="Polar residues" evidence="6">
    <location>
        <begin position="922"/>
        <end position="931"/>
    </location>
</feature>
<feature type="compositionally biased region" description="Polar residues" evidence="6">
    <location>
        <begin position="884"/>
        <end position="894"/>
    </location>
</feature>
<dbReference type="GO" id="GO:0005874">
    <property type="term" value="C:microtubule"/>
    <property type="evidence" value="ECO:0007669"/>
    <property type="project" value="UniProtKB-KW"/>
</dbReference>
<dbReference type="SUPFAM" id="SSF47576">
    <property type="entry name" value="Calponin-homology domain, CH-domain"/>
    <property type="match status" value="1"/>
</dbReference>
<feature type="compositionally biased region" description="Basic and acidic residues" evidence="6">
    <location>
        <begin position="933"/>
        <end position="945"/>
    </location>
</feature>
<evidence type="ECO:0000256" key="6">
    <source>
        <dbReference type="SAM" id="MobiDB-lite"/>
    </source>
</evidence>
<protein>
    <submittedName>
        <fullName evidence="9">Kinesin-4-like</fullName>
    </submittedName>
</protein>
<feature type="domain" description="Calponin-homology (CH)" evidence="7">
    <location>
        <begin position="14"/>
        <end position="113"/>
    </location>
</feature>
<dbReference type="GO" id="GO:0003777">
    <property type="term" value="F:microtubule motor activity"/>
    <property type="evidence" value="ECO:0007669"/>
    <property type="project" value="InterPro"/>
</dbReference>
<dbReference type="InterPro" id="IPR001752">
    <property type="entry name" value="Kinesin_motor_dom"/>
</dbReference>
<dbReference type="PANTHER" id="PTHR47972">
    <property type="entry name" value="KINESIN-LIKE PROTEIN KLP-3"/>
    <property type="match status" value="1"/>
</dbReference>
<dbReference type="Gene3D" id="1.10.418.10">
    <property type="entry name" value="Calponin-like domain"/>
    <property type="match status" value="1"/>
</dbReference>
<dbReference type="Pfam" id="PF00307">
    <property type="entry name" value="CH"/>
    <property type="match status" value="1"/>
</dbReference>
<dbReference type="GO" id="GO:0005524">
    <property type="term" value="F:ATP binding"/>
    <property type="evidence" value="ECO:0007669"/>
    <property type="project" value="InterPro"/>
</dbReference>
<feature type="coiled-coil region" evidence="5">
    <location>
        <begin position="363"/>
        <end position="411"/>
    </location>
</feature>
<dbReference type="AlphaFoldDB" id="A0A3L6RR61"/>
<sequence length="945" mass="105852">MSLRDADAAPPDPSRRRPDAVEWLRSLFPDVRLPPQATDDDLRAALANGRLLCALLRRLLPGALLDDATSDNLGRFHAAVERMGVPTFSAYDLERGDLSAVVTCVLALKDRFSSRLDEDHRSSTFLTRCDSEGGRRNMESKLQRVLSSPVMSEPYSPSFGADAYSPSRVFQPKQGYSDLPGCKISDLMKSSSLENAPTQSLLGVVNSILDESIERKNGQIPYRTACLLKKVIVEIERRISTQAGHIRNQNNLIKAREEKYQSRIRVLEALACGARGQTHVERDKLEGKGQLAEDDMARLMQYEEDLEKDDTVVRLTKEKDDMVRLLKDKEDIIRLMKEKEGMVNVKDVTVEDTQRAIDESKQKQEIDDDRDRLIKENNDALARLTMEKENITKLLKEKEDVIRLMKEKEDKAVMKKDNIEDRKQATVEDADRSMEEKGDIIRLTKEKEDYSNTIMKLKQELQSLRSSHEESCKLLESKKRDVVKLLTDKEMNENIILKLKQELEATKKLHEAQTQQLETKAAKVSKELEQRIKEIELMLEDSTKRRIELEESAESRIQFWKQKQIVVNKFVGLQIKNAQDLRLSSVSIRHEILNCQKRWFEELAGLGQNLKVVANTAEKYHAALADNRKLFNEIQELKGHNNRSMSATALNERSSRSHSVVTIHVQGQDLKTGNTLRGALHLVDLAGSERVDRSAVTGDRLKEAQHINKSLAALGDVIFSLSQKNAHVPYRNSKLTQVLQTSLGGHAKTLMFVQVNPDVLSYTETLSTLKFAERVSGVELGVARTNKEGKDVKELMDQLALLKDTISKKDDEIDRLQLLNSSNSRPKSTKHGDSLLKHSSSSPGMTSLGKVASFGSGAASDLDNFSDTSDRHSEVGFLLSTDENQQLGQSSANPEVSALGDVELDGRSSDVSDGGISAGAETDSSVNNGVDQEQEKTSSAGKERL</sequence>
<dbReference type="PROSITE" id="PS50067">
    <property type="entry name" value="KINESIN_MOTOR_2"/>
    <property type="match status" value="1"/>
</dbReference>
<evidence type="ECO:0000256" key="4">
    <source>
        <dbReference type="PROSITE-ProRule" id="PRU00283"/>
    </source>
</evidence>
<dbReference type="PROSITE" id="PS50021">
    <property type="entry name" value="CH"/>
    <property type="match status" value="1"/>
</dbReference>
<reference evidence="10" key="1">
    <citation type="journal article" date="2019" name="Nat. Commun.">
        <title>The genome of broomcorn millet.</title>
        <authorList>
            <person name="Zou C."/>
            <person name="Miki D."/>
            <person name="Li D."/>
            <person name="Tang Q."/>
            <person name="Xiao L."/>
            <person name="Rajput S."/>
            <person name="Deng P."/>
            <person name="Jia W."/>
            <person name="Huang R."/>
            <person name="Zhang M."/>
            <person name="Sun Y."/>
            <person name="Hu J."/>
            <person name="Fu X."/>
            <person name="Schnable P.S."/>
            <person name="Li F."/>
            <person name="Zhang H."/>
            <person name="Feng B."/>
            <person name="Zhu X."/>
            <person name="Liu R."/>
            <person name="Schnable J.C."/>
            <person name="Zhu J.-K."/>
            <person name="Zhang H."/>
        </authorList>
    </citation>
    <scope>NUCLEOTIDE SEQUENCE [LARGE SCALE GENOMIC DNA]</scope>
</reference>
<dbReference type="InterPro" id="IPR036872">
    <property type="entry name" value="CH_dom_sf"/>
</dbReference>
<feature type="region of interest" description="Disordered" evidence="6">
    <location>
        <begin position="817"/>
        <end position="848"/>
    </location>
</feature>
<feature type="coiled-coil region" evidence="5">
    <location>
        <begin position="440"/>
        <end position="552"/>
    </location>
</feature>
<organism evidence="9 10">
    <name type="scientific">Panicum miliaceum</name>
    <name type="common">Proso millet</name>
    <name type="synonym">Broomcorn millet</name>
    <dbReference type="NCBI Taxonomy" id="4540"/>
    <lineage>
        <taxon>Eukaryota</taxon>
        <taxon>Viridiplantae</taxon>
        <taxon>Streptophyta</taxon>
        <taxon>Embryophyta</taxon>
        <taxon>Tracheophyta</taxon>
        <taxon>Spermatophyta</taxon>
        <taxon>Magnoliopsida</taxon>
        <taxon>Liliopsida</taxon>
        <taxon>Poales</taxon>
        <taxon>Poaceae</taxon>
        <taxon>PACMAD clade</taxon>
        <taxon>Panicoideae</taxon>
        <taxon>Panicodae</taxon>
        <taxon>Paniceae</taxon>
        <taxon>Panicinae</taxon>
        <taxon>Panicum</taxon>
        <taxon>Panicum sect. Panicum</taxon>
    </lineage>
</organism>
<dbReference type="EMBL" id="PQIB02000007">
    <property type="protein sequence ID" value="RLN07623.1"/>
    <property type="molecule type" value="Genomic_DNA"/>
</dbReference>